<evidence type="ECO:0000313" key="1">
    <source>
        <dbReference type="EMBL" id="KIM23649.1"/>
    </source>
</evidence>
<evidence type="ECO:0000313" key="2">
    <source>
        <dbReference type="Proteomes" id="UP000054097"/>
    </source>
</evidence>
<reference evidence="1 2" key="1">
    <citation type="submission" date="2014-04" db="EMBL/GenBank/DDBJ databases">
        <authorList>
            <consortium name="DOE Joint Genome Institute"/>
            <person name="Kuo A."/>
            <person name="Zuccaro A."/>
            <person name="Kohler A."/>
            <person name="Nagy L.G."/>
            <person name="Floudas D."/>
            <person name="Copeland A."/>
            <person name="Barry K.W."/>
            <person name="Cichocki N."/>
            <person name="Veneault-Fourrey C."/>
            <person name="LaButti K."/>
            <person name="Lindquist E.A."/>
            <person name="Lipzen A."/>
            <person name="Lundell T."/>
            <person name="Morin E."/>
            <person name="Murat C."/>
            <person name="Sun H."/>
            <person name="Tunlid A."/>
            <person name="Henrissat B."/>
            <person name="Grigoriev I.V."/>
            <person name="Hibbett D.S."/>
            <person name="Martin F."/>
            <person name="Nordberg H.P."/>
            <person name="Cantor M.N."/>
            <person name="Hua S.X."/>
        </authorList>
    </citation>
    <scope>NUCLEOTIDE SEQUENCE [LARGE SCALE GENOMIC DNA]</scope>
    <source>
        <strain evidence="1 2">MAFF 305830</strain>
    </source>
</reference>
<dbReference type="EMBL" id="KN824334">
    <property type="protein sequence ID" value="KIM23649.1"/>
    <property type="molecule type" value="Genomic_DNA"/>
</dbReference>
<sequence>MSGEDGGSNGKDGKATQLHSVRIFEDDEDGAIGAGHIGSGNGACGSVVFVVTWRGLGQGIRLAAWPSGEDAWMIAIKGTARRYLRQGWSRFDSNRVTALGYTL</sequence>
<keyword evidence="2" id="KW-1185">Reference proteome</keyword>
<dbReference type="HOGENOM" id="CLU_2265386_0_0_1"/>
<proteinExistence type="predicted"/>
<accession>A0A0C3AUF7</accession>
<protein>
    <submittedName>
        <fullName evidence="1">Uncharacterized protein</fullName>
    </submittedName>
</protein>
<reference evidence="2" key="2">
    <citation type="submission" date="2015-01" db="EMBL/GenBank/DDBJ databases">
        <title>Evolutionary Origins and Diversification of the Mycorrhizal Mutualists.</title>
        <authorList>
            <consortium name="DOE Joint Genome Institute"/>
            <consortium name="Mycorrhizal Genomics Consortium"/>
            <person name="Kohler A."/>
            <person name="Kuo A."/>
            <person name="Nagy L.G."/>
            <person name="Floudas D."/>
            <person name="Copeland A."/>
            <person name="Barry K.W."/>
            <person name="Cichocki N."/>
            <person name="Veneault-Fourrey C."/>
            <person name="LaButti K."/>
            <person name="Lindquist E.A."/>
            <person name="Lipzen A."/>
            <person name="Lundell T."/>
            <person name="Morin E."/>
            <person name="Murat C."/>
            <person name="Riley R."/>
            <person name="Ohm R."/>
            <person name="Sun H."/>
            <person name="Tunlid A."/>
            <person name="Henrissat B."/>
            <person name="Grigoriev I.V."/>
            <person name="Hibbett D.S."/>
            <person name="Martin F."/>
        </authorList>
    </citation>
    <scope>NUCLEOTIDE SEQUENCE [LARGE SCALE GENOMIC DNA]</scope>
    <source>
        <strain evidence="2">MAFF 305830</strain>
    </source>
</reference>
<organism evidence="1 2">
    <name type="scientific">Serendipita vermifera MAFF 305830</name>
    <dbReference type="NCBI Taxonomy" id="933852"/>
    <lineage>
        <taxon>Eukaryota</taxon>
        <taxon>Fungi</taxon>
        <taxon>Dikarya</taxon>
        <taxon>Basidiomycota</taxon>
        <taxon>Agaricomycotina</taxon>
        <taxon>Agaricomycetes</taxon>
        <taxon>Sebacinales</taxon>
        <taxon>Serendipitaceae</taxon>
        <taxon>Serendipita</taxon>
    </lineage>
</organism>
<name>A0A0C3AUF7_SERVB</name>
<dbReference type="AlphaFoldDB" id="A0A0C3AUF7"/>
<dbReference type="Proteomes" id="UP000054097">
    <property type="component" value="Unassembled WGS sequence"/>
</dbReference>
<gene>
    <name evidence="1" type="ORF">M408DRAFT_11451</name>
</gene>